<dbReference type="PANTHER" id="PTHR43575:SF1">
    <property type="entry name" value="PROTEIN ABCI7, CHLOROPLASTIC"/>
    <property type="match status" value="1"/>
</dbReference>
<dbReference type="EMBL" id="CABL01000007">
    <property type="protein sequence ID" value="CBH75266.1"/>
    <property type="molecule type" value="Genomic_DNA"/>
</dbReference>
<gene>
    <name evidence="2" type="ORF">CARN1_1487</name>
</gene>
<dbReference type="AlphaFoldDB" id="E6PFM9"/>
<proteinExistence type="predicted"/>
<comment type="caution">
    <text evidence="2">The sequence shown here is derived from an EMBL/GenBank/DDBJ whole genome shotgun (WGS) entry which is preliminary data.</text>
</comment>
<evidence type="ECO:0000259" key="1">
    <source>
        <dbReference type="Pfam" id="PF01458"/>
    </source>
</evidence>
<sequence length="397" mass="42011">MPEGVLAPPTRDRLQSAANAGDARILSHAMRSRAVDLYLTNGSGRTRPNRRWKIDLDALAFDPSSGVDAEHEVSFTGSLGRAIALPLATAAREHAETLARITRLVDIERSKFGALAMGLSSFGALVHVPAEYDVAEPIRIAYRIGASSAFPRTLVLLEAGARATVIVEFQSAAGSFVVGTSELIVEERAHLHFATAQQVGSDSIALESAVSHVGRDGSIVLASADFGAGLILRDRETSLDAPGARLEQSALFLPTGSGHLDVAATVRHVSGHTTSQTVVKAAAGDNAIARFLGNIVILPHAAGSDASLRDDALVLSPHAHIDSVPALEIACNDVKAYHGATIGAIDDEQIFYLRSRGLDENEARRTIALGFFEPTVDAFPTAALRDALTQRIVETLR</sequence>
<feature type="domain" description="SUF system FeS cluster assembly SufBD core" evidence="1">
    <location>
        <begin position="147"/>
        <end position="371"/>
    </location>
</feature>
<dbReference type="InterPro" id="IPR037284">
    <property type="entry name" value="SUF_FeS_clus_asmbl_SufBD_sf"/>
</dbReference>
<dbReference type="Pfam" id="PF01458">
    <property type="entry name" value="SUFBD_core"/>
    <property type="match status" value="1"/>
</dbReference>
<accession>E6PFM9</accession>
<dbReference type="InterPro" id="IPR055346">
    <property type="entry name" value="Fe-S_cluster_assembly_SufBD"/>
</dbReference>
<evidence type="ECO:0000313" key="2">
    <source>
        <dbReference type="EMBL" id="CBH75266.1"/>
    </source>
</evidence>
<organism evidence="2">
    <name type="scientific">mine drainage metagenome</name>
    <dbReference type="NCBI Taxonomy" id="410659"/>
    <lineage>
        <taxon>unclassified sequences</taxon>
        <taxon>metagenomes</taxon>
        <taxon>ecological metagenomes</taxon>
    </lineage>
</organism>
<protein>
    <submittedName>
        <fullName evidence="2">Putative FeS assembly protein SufD</fullName>
    </submittedName>
</protein>
<reference evidence="2" key="1">
    <citation type="submission" date="2009-10" db="EMBL/GenBank/DDBJ databases">
        <title>Diversity of trophic interactions inside an arsenic-rich microbial ecosystem.</title>
        <authorList>
            <person name="Bertin P.N."/>
            <person name="Heinrich-Salmeron A."/>
            <person name="Pelletier E."/>
            <person name="Goulhen-Chollet F."/>
            <person name="Arsene-Ploetze F."/>
            <person name="Gallien S."/>
            <person name="Calteau A."/>
            <person name="Vallenet D."/>
            <person name="Casiot C."/>
            <person name="Chane-Woon-Ming B."/>
            <person name="Giloteaux L."/>
            <person name="Barakat M."/>
            <person name="Bonnefoy V."/>
            <person name="Bruneel O."/>
            <person name="Chandler M."/>
            <person name="Cleiss J."/>
            <person name="Duran R."/>
            <person name="Elbaz-Poulichet F."/>
            <person name="Fonknechten N."/>
            <person name="Lauga B."/>
            <person name="Mornico D."/>
            <person name="Ortet P."/>
            <person name="Schaeffer C."/>
            <person name="Siguier P."/>
            <person name="Alexander Thil Smith A."/>
            <person name="Van Dorsselaer A."/>
            <person name="Weissenbach J."/>
            <person name="Medigue C."/>
            <person name="Le Paslier D."/>
        </authorList>
    </citation>
    <scope>NUCLEOTIDE SEQUENCE</scope>
</reference>
<name>E6PFM9_9ZZZZ</name>
<dbReference type="SUPFAM" id="SSF101960">
    <property type="entry name" value="Stabilizer of iron transporter SufD"/>
    <property type="match status" value="1"/>
</dbReference>
<dbReference type="PANTHER" id="PTHR43575">
    <property type="entry name" value="PROTEIN ABCI7, CHLOROPLASTIC"/>
    <property type="match status" value="1"/>
</dbReference>
<dbReference type="GO" id="GO:0016226">
    <property type="term" value="P:iron-sulfur cluster assembly"/>
    <property type="evidence" value="ECO:0007669"/>
    <property type="project" value="InterPro"/>
</dbReference>
<dbReference type="InterPro" id="IPR000825">
    <property type="entry name" value="SUF_FeS_clus_asmbl_SufBD_core"/>
</dbReference>